<feature type="repeat" description="TPR" evidence="7">
    <location>
        <begin position="251"/>
        <end position="284"/>
    </location>
</feature>
<keyword evidence="2" id="KW-1003">Cell membrane</keyword>
<feature type="repeat" description="TPR" evidence="7">
    <location>
        <begin position="335"/>
        <end position="368"/>
    </location>
</feature>
<dbReference type="Gene3D" id="1.10.1200.120">
    <property type="entry name" value="Large-conductance mechanosensitive channel, MscL, domain 1"/>
    <property type="match status" value="1"/>
</dbReference>
<feature type="repeat" description="TPR" evidence="7">
    <location>
        <begin position="418"/>
        <end position="451"/>
    </location>
</feature>
<dbReference type="PROSITE" id="PS50293">
    <property type="entry name" value="TPR_REGION"/>
    <property type="match status" value="4"/>
</dbReference>
<dbReference type="InterPro" id="IPR037673">
    <property type="entry name" value="MSC/AndL"/>
</dbReference>
<dbReference type="GO" id="GO:0008381">
    <property type="term" value="F:mechanosensitive monoatomic ion channel activity"/>
    <property type="evidence" value="ECO:0007669"/>
    <property type="project" value="InterPro"/>
</dbReference>
<evidence type="ECO:0000256" key="7">
    <source>
        <dbReference type="PROSITE-ProRule" id="PRU00339"/>
    </source>
</evidence>
<dbReference type="InterPro" id="IPR019734">
    <property type="entry name" value="TPR_rpt"/>
</dbReference>
<keyword evidence="3" id="KW-0677">Repeat</keyword>
<name>A0A813X648_ADIRI</name>
<keyword evidence="4 7" id="KW-0802">TPR repeat</keyword>
<dbReference type="Proteomes" id="UP000663852">
    <property type="component" value="Unassembled WGS sequence"/>
</dbReference>
<keyword evidence="8" id="KW-0472">Membrane</keyword>
<dbReference type="PRINTS" id="PR01264">
    <property type="entry name" value="MECHCHANNEL"/>
</dbReference>
<dbReference type="Pfam" id="PF01741">
    <property type="entry name" value="MscL"/>
    <property type="match status" value="1"/>
</dbReference>
<keyword evidence="5" id="KW-0406">Ion transport</keyword>
<evidence type="ECO:0000256" key="2">
    <source>
        <dbReference type="ARBA" id="ARBA00022475"/>
    </source>
</evidence>
<proteinExistence type="inferred from homology"/>
<feature type="repeat" description="TPR" evidence="7">
    <location>
        <begin position="377"/>
        <end position="410"/>
    </location>
</feature>
<dbReference type="AlphaFoldDB" id="A0A813X648"/>
<accession>A0A813X648</accession>
<evidence type="ECO:0000256" key="3">
    <source>
        <dbReference type="ARBA" id="ARBA00022737"/>
    </source>
</evidence>
<keyword evidence="1" id="KW-0813">Transport</keyword>
<feature type="repeat" description="TPR" evidence="7">
    <location>
        <begin position="293"/>
        <end position="326"/>
    </location>
</feature>
<protein>
    <submittedName>
        <fullName evidence="9">Uncharacterized protein</fullName>
    </submittedName>
</protein>
<dbReference type="PANTHER" id="PTHR45641:SF1">
    <property type="entry name" value="AAA+ ATPASE DOMAIN-CONTAINING PROTEIN"/>
    <property type="match status" value="1"/>
</dbReference>
<keyword evidence="8" id="KW-0812">Transmembrane</keyword>
<gene>
    <name evidence="9" type="ORF">EDS130_LOCUS7779</name>
</gene>
<keyword evidence="8" id="KW-1133">Transmembrane helix</keyword>
<dbReference type="NCBIfam" id="TIGR00220">
    <property type="entry name" value="mscL"/>
    <property type="match status" value="1"/>
</dbReference>
<feature type="repeat" description="TPR" evidence="7">
    <location>
        <begin position="209"/>
        <end position="242"/>
    </location>
</feature>
<evidence type="ECO:0000256" key="8">
    <source>
        <dbReference type="SAM" id="Phobius"/>
    </source>
</evidence>
<organism evidence="9 10">
    <name type="scientific">Adineta ricciae</name>
    <name type="common">Rotifer</name>
    <dbReference type="NCBI Taxonomy" id="249248"/>
    <lineage>
        <taxon>Eukaryota</taxon>
        <taxon>Metazoa</taxon>
        <taxon>Spiralia</taxon>
        <taxon>Gnathifera</taxon>
        <taxon>Rotifera</taxon>
        <taxon>Eurotatoria</taxon>
        <taxon>Bdelloidea</taxon>
        <taxon>Adinetida</taxon>
        <taxon>Adinetidae</taxon>
        <taxon>Adineta</taxon>
    </lineage>
</organism>
<dbReference type="SMART" id="SM00028">
    <property type="entry name" value="TPR"/>
    <property type="match status" value="6"/>
</dbReference>
<dbReference type="GO" id="GO:0016020">
    <property type="term" value="C:membrane"/>
    <property type="evidence" value="ECO:0007669"/>
    <property type="project" value="InterPro"/>
</dbReference>
<dbReference type="InterPro" id="IPR001185">
    <property type="entry name" value="MS_channel"/>
</dbReference>
<feature type="transmembrane region" description="Helical" evidence="8">
    <location>
        <begin position="84"/>
        <end position="105"/>
    </location>
</feature>
<dbReference type="InterPro" id="IPR036019">
    <property type="entry name" value="MscL_channel"/>
</dbReference>
<dbReference type="PROSITE" id="PS50005">
    <property type="entry name" value="TPR"/>
    <property type="match status" value="6"/>
</dbReference>
<dbReference type="Pfam" id="PF13424">
    <property type="entry name" value="TPR_12"/>
    <property type="match status" value="3"/>
</dbReference>
<reference evidence="9" key="1">
    <citation type="submission" date="2021-02" db="EMBL/GenBank/DDBJ databases">
        <authorList>
            <person name="Nowell W R."/>
        </authorList>
    </citation>
    <scope>NUCLEOTIDE SEQUENCE</scope>
</reference>
<dbReference type="HAMAP" id="MF_00115">
    <property type="entry name" value="MscL"/>
    <property type="match status" value="1"/>
</dbReference>
<evidence type="ECO:0000256" key="4">
    <source>
        <dbReference type="ARBA" id="ARBA00022803"/>
    </source>
</evidence>
<dbReference type="SUPFAM" id="SSF81330">
    <property type="entry name" value="Gated mechanosensitive channel"/>
    <property type="match status" value="1"/>
</dbReference>
<evidence type="ECO:0000256" key="6">
    <source>
        <dbReference type="ARBA" id="ARBA00023303"/>
    </source>
</evidence>
<feature type="transmembrane region" description="Helical" evidence="8">
    <location>
        <begin position="21"/>
        <end position="39"/>
    </location>
</feature>
<dbReference type="Gene3D" id="1.25.40.10">
    <property type="entry name" value="Tetratricopeptide repeat domain"/>
    <property type="match status" value="2"/>
</dbReference>
<evidence type="ECO:0000313" key="10">
    <source>
        <dbReference type="Proteomes" id="UP000663852"/>
    </source>
</evidence>
<dbReference type="SUPFAM" id="SSF48452">
    <property type="entry name" value="TPR-like"/>
    <property type="match status" value="1"/>
</dbReference>
<dbReference type="InterPro" id="IPR011990">
    <property type="entry name" value="TPR-like_helical_dom_sf"/>
</dbReference>
<dbReference type="EMBL" id="CAJNOJ010000024">
    <property type="protein sequence ID" value="CAF0860334.1"/>
    <property type="molecule type" value="Genomic_DNA"/>
</dbReference>
<evidence type="ECO:0000256" key="1">
    <source>
        <dbReference type="ARBA" id="ARBA00022448"/>
    </source>
</evidence>
<dbReference type="OrthoDB" id="2017782at2759"/>
<dbReference type="PANTHER" id="PTHR45641">
    <property type="entry name" value="TETRATRICOPEPTIDE REPEAT PROTEIN (AFU_ORTHOLOGUE AFUA_6G03870)"/>
    <property type="match status" value="1"/>
</dbReference>
<evidence type="ECO:0000256" key="5">
    <source>
        <dbReference type="ARBA" id="ARBA00023065"/>
    </source>
</evidence>
<evidence type="ECO:0000313" key="9">
    <source>
        <dbReference type="EMBL" id="CAF0860334.1"/>
    </source>
</evidence>
<comment type="caution">
    <text evidence="9">The sequence shown here is derived from an EMBL/GenBank/DDBJ whole genome shotgun (WGS) entry which is preliminary data.</text>
</comment>
<sequence length="473" mass="54023">MGGCCQNFCKEFKAFALRGSVIDLAIGIIIGTAFVNVVQSLVDDVITPPLGLVLGGVDFVNLTIKMKNFVYKNQPPVVIRYGKFIQTIISLLIVALALFFVIKAINKVHKLATRKKAGKEGEELVQLEMDDQKVLNIESMYDDPQLFQVNVTLDANNARNDPLVTAEHIEEGAKQTPVLNHLVCGKNKYDQGAVYQVLLTRANDPRDIADLYHQLASTRDREDKFEEAIQFYQKALEIDRENPHPDFLNLAASYNNLGMIYGKLGRFEDALQYFEKSLFIKLQILPLNRLELCSSYNNIGIVYRNIGHHFKALFYYEKALEIQLQSLPSDHLDLSMSYNNIAAVYLKIGDYIKAISYYEKSLEIKQQSLPRDHPDLSMLYNNIGISYRHMGNYTKALSYYKRVLEIQQTLRANHPNLAISHNNIGALYEKMGDYSRARACYRLAFDIAQQSLPTTHAHFRLYKKNFDRLKGEL</sequence>
<keyword evidence="6" id="KW-0407">Ion channel</keyword>